<gene>
    <name evidence="1" type="ORF">BMG00_12535</name>
</gene>
<evidence type="ECO:0000313" key="2">
    <source>
        <dbReference type="Proteomes" id="UP000242224"/>
    </source>
</evidence>
<dbReference type="EMBL" id="MPZS01000002">
    <property type="protein sequence ID" value="OOY11901.1"/>
    <property type="molecule type" value="Genomic_DNA"/>
</dbReference>
<name>A0ABX3MK14_9RHOB</name>
<dbReference type="Proteomes" id="UP000242224">
    <property type="component" value="Unassembled WGS sequence"/>
</dbReference>
<reference evidence="1 2" key="1">
    <citation type="submission" date="2016-11" db="EMBL/GenBank/DDBJ databases">
        <title>A multilocus sequence analysis scheme for characterization of bacteria in the genus Thioclava.</title>
        <authorList>
            <person name="Liu Y."/>
            <person name="Shao Z."/>
        </authorList>
    </citation>
    <scope>NUCLEOTIDE SEQUENCE [LARGE SCALE GENOMIC DNA]</scope>
    <source>
        <strain evidence="1 2">11.10-0-13</strain>
    </source>
</reference>
<proteinExistence type="predicted"/>
<comment type="caution">
    <text evidence="1">The sequence shown here is derived from an EMBL/GenBank/DDBJ whole genome shotgun (WGS) entry which is preliminary data.</text>
</comment>
<organism evidence="1 2">
    <name type="scientific">Thioclava marina</name>
    <dbReference type="NCBI Taxonomy" id="1915077"/>
    <lineage>
        <taxon>Bacteria</taxon>
        <taxon>Pseudomonadati</taxon>
        <taxon>Pseudomonadota</taxon>
        <taxon>Alphaproteobacteria</taxon>
        <taxon>Rhodobacterales</taxon>
        <taxon>Paracoccaceae</taxon>
        <taxon>Thioclava</taxon>
    </lineage>
</organism>
<sequence length="151" mass="16915">MPGGANLKELSIMNVCRVSLDLFVVIDDFRTAVKTKYKLCFSDSLPAQAKLAPMVLSGSTDPSQPENVFTSALRQELFGQRAVFDASNFSVDVKVRSGASMDLEVEVERRWRRALVSFLESYITKTQPKLSSERAQGWFTEPMLVPEAPRH</sequence>
<accession>A0ABX3MK14</accession>
<evidence type="ECO:0000313" key="1">
    <source>
        <dbReference type="EMBL" id="OOY11901.1"/>
    </source>
</evidence>
<keyword evidence="2" id="KW-1185">Reference proteome</keyword>
<protein>
    <submittedName>
        <fullName evidence="1">Uncharacterized protein</fullName>
    </submittedName>
</protein>